<dbReference type="Pfam" id="PF08543">
    <property type="entry name" value="Phos_pyr_kin"/>
    <property type="match status" value="1"/>
</dbReference>
<reference evidence="7 8" key="1">
    <citation type="submission" date="2022-03" db="EMBL/GenBank/DDBJ databases">
        <title>Novel taxa within the pig intestine.</title>
        <authorList>
            <person name="Wylensek D."/>
            <person name="Bishof K."/>
            <person name="Afrizal A."/>
            <person name="Clavel T."/>
        </authorList>
    </citation>
    <scope>NUCLEOTIDE SEQUENCE [LARGE SCALE GENOMIC DNA]</scope>
    <source>
        <strain evidence="7 8">Cla-KB-P134</strain>
    </source>
</reference>
<evidence type="ECO:0000313" key="8">
    <source>
        <dbReference type="Proteomes" id="UP001285244"/>
    </source>
</evidence>
<accession>A0ABU4WRV4</accession>
<evidence type="ECO:0000256" key="4">
    <source>
        <dbReference type="ARBA" id="ARBA00022777"/>
    </source>
</evidence>
<keyword evidence="4 7" id="KW-0418">Kinase</keyword>
<dbReference type="PANTHER" id="PTHR10534">
    <property type="entry name" value="PYRIDOXAL KINASE"/>
    <property type="match status" value="1"/>
</dbReference>
<dbReference type="EMBL" id="JALBUS010000018">
    <property type="protein sequence ID" value="MDX8418109.1"/>
    <property type="molecule type" value="Genomic_DNA"/>
</dbReference>
<keyword evidence="3" id="KW-0547">Nucleotide-binding</keyword>
<evidence type="ECO:0000256" key="3">
    <source>
        <dbReference type="ARBA" id="ARBA00022741"/>
    </source>
</evidence>
<comment type="caution">
    <text evidence="7">The sequence shown here is derived from an EMBL/GenBank/DDBJ whole genome shotgun (WGS) entry which is preliminary data.</text>
</comment>
<evidence type="ECO:0000256" key="5">
    <source>
        <dbReference type="ARBA" id="ARBA00022840"/>
    </source>
</evidence>
<dbReference type="CDD" id="cd01173">
    <property type="entry name" value="pyridoxal_pyridoxamine_kinase"/>
    <property type="match status" value="1"/>
</dbReference>
<dbReference type="EC" id="2.7.1.35" evidence="1"/>
<dbReference type="InterPro" id="IPR004625">
    <property type="entry name" value="PyrdxlKinase"/>
</dbReference>
<dbReference type="InterPro" id="IPR013749">
    <property type="entry name" value="PM/HMP-P_kinase-1"/>
</dbReference>
<dbReference type="InterPro" id="IPR029056">
    <property type="entry name" value="Ribokinase-like"/>
</dbReference>
<dbReference type="Gene3D" id="3.40.1190.20">
    <property type="match status" value="1"/>
</dbReference>
<keyword evidence="2 7" id="KW-0808">Transferase</keyword>
<evidence type="ECO:0000256" key="2">
    <source>
        <dbReference type="ARBA" id="ARBA00022679"/>
    </source>
</evidence>
<dbReference type="GO" id="GO:0008478">
    <property type="term" value="F:pyridoxal kinase activity"/>
    <property type="evidence" value="ECO:0007669"/>
    <property type="project" value="UniProtKB-EC"/>
</dbReference>
<dbReference type="Proteomes" id="UP001285244">
    <property type="component" value="Unassembled WGS sequence"/>
</dbReference>
<dbReference type="SUPFAM" id="SSF53613">
    <property type="entry name" value="Ribokinase-like"/>
    <property type="match status" value="1"/>
</dbReference>
<evidence type="ECO:0000256" key="1">
    <source>
        <dbReference type="ARBA" id="ARBA00012104"/>
    </source>
</evidence>
<evidence type="ECO:0000259" key="6">
    <source>
        <dbReference type="Pfam" id="PF08543"/>
    </source>
</evidence>
<protein>
    <recommendedName>
        <fullName evidence="1">pyridoxal kinase</fullName>
        <ecNumber evidence="1">2.7.1.35</ecNumber>
    </recommendedName>
</protein>
<sequence>MKRVLTIQDISCIGKCSITIALPVLSTMGVECAILPTTLLSCHTAFPTFKSYDLTDHMMAIVDTWKQQDIHFDAIYTGYLGSFKEIELVKQIIHSFEDDDPLIFIDPVMGDHGKLYAGFDEAYVQENTTLCSLADIIVPNVTEAAYMTHMPYQSKYDVGYIRSMLDRLIEMGAKHAVITGVSLSPGKTGVYGFDGHSYFSYQNKHYDAIFYGTGDLFASTTVGALVQGYAMEDAFQLASDHTAHTIDVTMQDPDRVWYGVDFESTLCDLGNIKKGCNRI</sequence>
<organism evidence="7 8">
    <name type="scientific">Absicoccus intestinalis</name>
    <dbReference type="NCBI Taxonomy" id="2926319"/>
    <lineage>
        <taxon>Bacteria</taxon>
        <taxon>Bacillati</taxon>
        <taxon>Bacillota</taxon>
        <taxon>Erysipelotrichia</taxon>
        <taxon>Erysipelotrichales</taxon>
        <taxon>Erysipelotrichaceae</taxon>
        <taxon>Absicoccus</taxon>
    </lineage>
</organism>
<name>A0ABU4WRV4_9FIRM</name>
<gene>
    <name evidence="7" type="ORF">MOZ64_09720</name>
</gene>
<feature type="domain" description="Pyridoxamine kinase/Phosphomethylpyrimidine kinase" evidence="6">
    <location>
        <begin position="67"/>
        <end position="247"/>
    </location>
</feature>
<proteinExistence type="predicted"/>
<evidence type="ECO:0000313" key="7">
    <source>
        <dbReference type="EMBL" id="MDX8418109.1"/>
    </source>
</evidence>
<dbReference type="RefSeq" id="WP_320326358.1">
    <property type="nucleotide sequence ID" value="NZ_JALBUS010000018.1"/>
</dbReference>
<dbReference type="NCBIfam" id="NF005491">
    <property type="entry name" value="PRK07105.1"/>
    <property type="match status" value="1"/>
</dbReference>
<keyword evidence="8" id="KW-1185">Reference proteome</keyword>
<keyword evidence="5" id="KW-0067">ATP-binding</keyword>
<dbReference type="PANTHER" id="PTHR10534:SF2">
    <property type="entry name" value="PYRIDOXAL KINASE"/>
    <property type="match status" value="1"/>
</dbReference>